<protein>
    <submittedName>
        <fullName evidence="2">Uncharacterized protein</fullName>
    </submittedName>
</protein>
<accession>A0A1S0TJZ9</accession>
<dbReference type="KEGG" id="loa:LOAG_13441"/>
<organism evidence="2">
    <name type="scientific">Loa loa</name>
    <name type="common">Eye worm</name>
    <name type="synonym">Filaria loa</name>
    <dbReference type="NCBI Taxonomy" id="7209"/>
    <lineage>
        <taxon>Eukaryota</taxon>
        <taxon>Metazoa</taxon>
        <taxon>Ecdysozoa</taxon>
        <taxon>Nematoda</taxon>
        <taxon>Chromadorea</taxon>
        <taxon>Rhabditida</taxon>
        <taxon>Spirurina</taxon>
        <taxon>Spiruromorpha</taxon>
        <taxon>Filarioidea</taxon>
        <taxon>Onchocercidae</taxon>
        <taxon>Loa</taxon>
    </lineage>
</organism>
<dbReference type="EMBL" id="JH712086">
    <property type="protein sequence ID" value="EFO15075.1"/>
    <property type="molecule type" value="Genomic_DNA"/>
</dbReference>
<keyword evidence="1" id="KW-0812">Transmembrane</keyword>
<gene>
    <name evidence="2" type="ORF">LOAG_13441</name>
</gene>
<evidence type="ECO:0000256" key="1">
    <source>
        <dbReference type="SAM" id="Phobius"/>
    </source>
</evidence>
<dbReference type="CTD" id="9950910"/>
<feature type="transmembrane region" description="Helical" evidence="1">
    <location>
        <begin position="80"/>
        <end position="100"/>
    </location>
</feature>
<sequence>MELYLLPNAFLLALHIHTHTQTQTQTDTHTHTHTNTQRHTYVYFFTLMLNDHYHMSPLMGIAIDTNVLYLFPQQKNHHLAIFRHLLGVFMHLTLMATILYI</sequence>
<dbReference type="AlphaFoldDB" id="A0A1S0TJZ9"/>
<proteinExistence type="predicted"/>
<dbReference type="InParanoid" id="A0A1S0TJZ9"/>
<reference evidence="2" key="1">
    <citation type="submission" date="2012-04" db="EMBL/GenBank/DDBJ databases">
        <title>The Genome Sequence of Loa loa.</title>
        <authorList>
            <consortium name="The Broad Institute Genome Sequencing Platform"/>
            <consortium name="Broad Institute Genome Sequencing Center for Infectious Disease"/>
            <person name="Nutman T.B."/>
            <person name="Fink D.L."/>
            <person name="Russ C."/>
            <person name="Young S."/>
            <person name="Zeng Q."/>
            <person name="Gargeya S."/>
            <person name="Alvarado L."/>
            <person name="Berlin A."/>
            <person name="Chapman S.B."/>
            <person name="Chen Z."/>
            <person name="Freedman E."/>
            <person name="Gellesch M."/>
            <person name="Goldberg J."/>
            <person name="Griggs A."/>
            <person name="Gujja S."/>
            <person name="Heilman E.R."/>
            <person name="Heiman D."/>
            <person name="Howarth C."/>
            <person name="Mehta T."/>
            <person name="Neiman D."/>
            <person name="Pearson M."/>
            <person name="Roberts A."/>
            <person name="Saif S."/>
            <person name="Shea T."/>
            <person name="Shenoy N."/>
            <person name="Sisk P."/>
            <person name="Stolte C."/>
            <person name="Sykes S."/>
            <person name="White J."/>
            <person name="Yandava C."/>
            <person name="Haas B."/>
            <person name="Henn M.R."/>
            <person name="Nusbaum C."/>
            <person name="Birren B."/>
        </authorList>
    </citation>
    <scope>NUCLEOTIDE SEQUENCE [LARGE SCALE GENOMIC DNA]</scope>
</reference>
<keyword evidence="1" id="KW-0472">Membrane</keyword>
<keyword evidence="1" id="KW-1133">Transmembrane helix</keyword>
<dbReference type="RefSeq" id="XP_003148995.1">
    <property type="nucleotide sequence ID" value="XM_003148947.2"/>
</dbReference>
<name>A0A1S0TJZ9_LOALO</name>
<dbReference type="GeneID" id="9950910"/>
<evidence type="ECO:0000313" key="2">
    <source>
        <dbReference type="EMBL" id="EFO15075.1"/>
    </source>
</evidence>